<dbReference type="RefSeq" id="XP_045954500.1">
    <property type="nucleotide sequence ID" value="XM_046103747.1"/>
</dbReference>
<dbReference type="GeneID" id="70132638"/>
<organism evidence="1 2">
    <name type="scientific">Truncatella angustata</name>
    <dbReference type="NCBI Taxonomy" id="152316"/>
    <lineage>
        <taxon>Eukaryota</taxon>
        <taxon>Fungi</taxon>
        <taxon>Dikarya</taxon>
        <taxon>Ascomycota</taxon>
        <taxon>Pezizomycotina</taxon>
        <taxon>Sordariomycetes</taxon>
        <taxon>Xylariomycetidae</taxon>
        <taxon>Amphisphaeriales</taxon>
        <taxon>Sporocadaceae</taxon>
        <taxon>Truncatella</taxon>
    </lineage>
</organism>
<dbReference type="AlphaFoldDB" id="A0A9P8ZTY3"/>
<accession>A0A9P8ZTY3</accession>
<evidence type="ECO:0000313" key="1">
    <source>
        <dbReference type="EMBL" id="KAH6647988.1"/>
    </source>
</evidence>
<protein>
    <submittedName>
        <fullName evidence="1">Uncharacterized protein</fullName>
    </submittedName>
</protein>
<dbReference type="Proteomes" id="UP000758603">
    <property type="component" value="Unassembled WGS sequence"/>
</dbReference>
<comment type="caution">
    <text evidence="1">The sequence shown here is derived from an EMBL/GenBank/DDBJ whole genome shotgun (WGS) entry which is preliminary data.</text>
</comment>
<dbReference type="EMBL" id="JAGPXC010000008">
    <property type="protein sequence ID" value="KAH6647988.1"/>
    <property type="molecule type" value="Genomic_DNA"/>
</dbReference>
<name>A0A9P8ZTY3_9PEZI</name>
<proteinExistence type="predicted"/>
<evidence type="ECO:0000313" key="2">
    <source>
        <dbReference type="Proteomes" id="UP000758603"/>
    </source>
</evidence>
<reference evidence="1" key="1">
    <citation type="journal article" date="2021" name="Nat. Commun.">
        <title>Genetic determinants of endophytism in the Arabidopsis root mycobiome.</title>
        <authorList>
            <person name="Mesny F."/>
            <person name="Miyauchi S."/>
            <person name="Thiergart T."/>
            <person name="Pickel B."/>
            <person name="Atanasova L."/>
            <person name="Karlsson M."/>
            <person name="Huettel B."/>
            <person name="Barry K.W."/>
            <person name="Haridas S."/>
            <person name="Chen C."/>
            <person name="Bauer D."/>
            <person name="Andreopoulos W."/>
            <person name="Pangilinan J."/>
            <person name="LaButti K."/>
            <person name="Riley R."/>
            <person name="Lipzen A."/>
            <person name="Clum A."/>
            <person name="Drula E."/>
            <person name="Henrissat B."/>
            <person name="Kohler A."/>
            <person name="Grigoriev I.V."/>
            <person name="Martin F.M."/>
            <person name="Hacquard S."/>
        </authorList>
    </citation>
    <scope>NUCLEOTIDE SEQUENCE</scope>
    <source>
        <strain evidence="1">MPI-SDFR-AT-0073</strain>
    </source>
</reference>
<gene>
    <name evidence="1" type="ORF">BKA67DRAFT_579146</name>
</gene>
<sequence length="57" mass="6588">MYKDTMIAEYMTSYLEVMDAEFSKDGLEILIRVKCVSLSDIPFPIPAWAFVPSRLRV</sequence>
<keyword evidence="2" id="KW-1185">Reference proteome</keyword>